<evidence type="ECO:0000256" key="2">
    <source>
        <dbReference type="ARBA" id="ARBA00022741"/>
    </source>
</evidence>
<organism evidence="6 7">
    <name type="scientific">Talaromyces islandicus</name>
    <name type="common">Penicillium islandicum</name>
    <dbReference type="NCBI Taxonomy" id="28573"/>
    <lineage>
        <taxon>Eukaryota</taxon>
        <taxon>Fungi</taxon>
        <taxon>Dikarya</taxon>
        <taxon>Ascomycota</taxon>
        <taxon>Pezizomycotina</taxon>
        <taxon>Eurotiomycetes</taxon>
        <taxon>Eurotiomycetidae</taxon>
        <taxon>Eurotiales</taxon>
        <taxon>Trichocomaceae</taxon>
        <taxon>Talaromyces</taxon>
        <taxon>Talaromyces sect. Islandici</taxon>
    </lineage>
</organism>
<dbReference type="Pfam" id="PF01812">
    <property type="entry name" value="5-FTHF_cyc-lig"/>
    <property type="match status" value="1"/>
</dbReference>
<dbReference type="OrthoDB" id="2015992at2759"/>
<keyword evidence="2" id="KW-0547">Nucleotide-binding</keyword>
<dbReference type="Gene3D" id="3.40.50.10420">
    <property type="entry name" value="NagB/RpiA/CoA transferase-like"/>
    <property type="match status" value="1"/>
</dbReference>
<evidence type="ECO:0000256" key="5">
    <source>
        <dbReference type="ARBA" id="ARBA00038966"/>
    </source>
</evidence>
<dbReference type="EMBL" id="CVMT01000003">
    <property type="protein sequence ID" value="CRG86913.1"/>
    <property type="molecule type" value="Genomic_DNA"/>
</dbReference>
<dbReference type="GO" id="GO:0009396">
    <property type="term" value="P:folic acid-containing compound biosynthetic process"/>
    <property type="evidence" value="ECO:0007669"/>
    <property type="project" value="TreeGrafter"/>
</dbReference>
<dbReference type="PANTHER" id="PTHR23407:SF1">
    <property type="entry name" value="5-FORMYLTETRAHYDROFOLATE CYCLO-LIGASE"/>
    <property type="match status" value="1"/>
</dbReference>
<dbReference type="GO" id="GO:0005524">
    <property type="term" value="F:ATP binding"/>
    <property type="evidence" value="ECO:0007669"/>
    <property type="project" value="UniProtKB-KW"/>
</dbReference>
<comment type="similarity">
    <text evidence="1">Belongs to the 5-formyltetrahydrofolate cyclo-ligase family.</text>
</comment>
<dbReference type="Proteomes" id="UP000054383">
    <property type="component" value="Unassembled WGS sequence"/>
</dbReference>
<reference evidence="6 7" key="1">
    <citation type="submission" date="2015-04" db="EMBL/GenBank/DDBJ databases">
        <authorList>
            <person name="Syromyatnikov M.Y."/>
            <person name="Popov V.N."/>
        </authorList>
    </citation>
    <scope>NUCLEOTIDE SEQUENCE [LARGE SCALE GENOMIC DNA]</scope>
    <source>
        <strain evidence="6">WF-38-12</strain>
    </source>
</reference>
<accession>A0A0U1LU22</accession>
<dbReference type="FunFam" id="3.40.50.10420:FF:000007">
    <property type="entry name" value="5-formyltetrahydrofolate cyclo-ligase"/>
    <property type="match status" value="1"/>
</dbReference>
<proteinExistence type="inferred from homology"/>
<sequence length="258" mass="28444">MAAVSAVKKELRQKVHKILKSLPQESVAAQSTIVTDKLCALPEYLQAKRISVFLSMPTGEISTTRIVQDALASGKEVFIPYTHNLETVPKVSMMDMLRLESMQEFNALEPDRWGIPSLNKSCIATKQNCFGGLGVAADRLRSAKEDLGLDLIIMPGMAFDTSMRRLGHGKGYYDHFLNRYSSEIQGSPRAAKRPFLGKRTALPHHEQFQSIMLTTPLHAVVALALKEQIILPPDEVPVANHDQLVDAVVVGDGRLLSS</sequence>
<dbReference type="InterPro" id="IPR037171">
    <property type="entry name" value="NagB/RpiA_transferase-like"/>
</dbReference>
<keyword evidence="7" id="KW-1185">Reference proteome</keyword>
<dbReference type="PANTHER" id="PTHR23407">
    <property type="entry name" value="ATPASE INHIBITOR/5-FORMYLTETRAHYDROFOLATE CYCLO-LIGASE"/>
    <property type="match status" value="1"/>
</dbReference>
<name>A0A0U1LU22_TALIS</name>
<dbReference type="InterPro" id="IPR024185">
    <property type="entry name" value="FTHF_cligase-like_sf"/>
</dbReference>
<dbReference type="GO" id="GO:0030272">
    <property type="term" value="F:5-formyltetrahydrofolate cyclo-ligase activity"/>
    <property type="evidence" value="ECO:0007669"/>
    <property type="project" value="UniProtKB-EC"/>
</dbReference>
<protein>
    <recommendedName>
        <fullName evidence="5">5-formyltetrahydrofolate cyclo-ligase</fullName>
        <ecNumber evidence="5">6.3.3.2</ecNumber>
    </recommendedName>
</protein>
<keyword evidence="3" id="KW-0067">ATP-binding</keyword>
<evidence type="ECO:0000256" key="1">
    <source>
        <dbReference type="ARBA" id="ARBA00010638"/>
    </source>
</evidence>
<dbReference type="STRING" id="28573.A0A0U1LU22"/>
<dbReference type="SUPFAM" id="SSF100950">
    <property type="entry name" value="NagB/RpiA/CoA transferase-like"/>
    <property type="match status" value="1"/>
</dbReference>
<dbReference type="InterPro" id="IPR002698">
    <property type="entry name" value="FTHF_cligase"/>
</dbReference>
<dbReference type="OMA" id="METHDEP"/>
<comment type="catalytic activity">
    <reaction evidence="4">
        <text>(6S)-5-formyl-5,6,7,8-tetrahydrofolate + ATP = (6R)-5,10-methenyltetrahydrofolate + ADP + phosphate</text>
        <dbReference type="Rhea" id="RHEA:10488"/>
        <dbReference type="ChEBI" id="CHEBI:30616"/>
        <dbReference type="ChEBI" id="CHEBI:43474"/>
        <dbReference type="ChEBI" id="CHEBI:57455"/>
        <dbReference type="ChEBI" id="CHEBI:57457"/>
        <dbReference type="ChEBI" id="CHEBI:456216"/>
        <dbReference type="EC" id="6.3.3.2"/>
    </reaction>
</comment>
<evidence type="ECO:0000313" key="6">
    <source>
        <dbReference type="EMBL" id="CRG86913.1"/>
    </source>
</evidence>
<dbReference type="EC" id="6.3.3.2" evidence="5"/>
<evidence type="ECO:0000313" key="7">
    <source>
        <dbReference type="Proteomes" id="UP000054383"/>
    </source>
</evidence>
<dbReference type="GO" id="GO:0005739">
    <property type="term" value="C:mitochondrion"/>
    <property type="evidence" value="ECO:0007669"/>
    <property type="project" value="TreeGrafter"/>
</dbReference>
<evidence type="ECO:0000256" key="3">
    <source>
        <dbReference type="ARBA" id="ARBA00022840"/>
    </source>
</evidence>
<dbReference type="AlphaFoldDB" id="A0A0U1LU22"/>
<evidence type="ECO:0000256" key="4">
    <source>
        <dbReference type="ARBA" id="ARBA00036539"/>
    </source>
</evidence>
<gene>
    <name evidence="6" type="ORF">PISL3812_03926</name>
</gene>
<dbReference type="GO" id="GO:0035999">
    <property type="term" value="P:tetrahydrofolate interconversion"/>
    <property type="evidence" value="ECO:0007669"/>
    <property type="project" value="TreeGrafter"/>
</dbReference>